<comment type="subunit">
    <text evidence="3">Monomer. Associates with the 60S ribosomal subunit.</text>
</comment>
<geneLocation type="nucleomorph" evidence="4"/>
<dbReference type="GO" id="GO:0043023">
    <property type="term" value="F:ribosomal large subunit binding"/>
    <property type="evidence" value="ECO:0007669"/>
    <property type="project" value="UniProtKB-UniRule"/>
</dbReference>
<dbReference type="NCBIfam" id="TIGR00323">
    <property type="entry name" value="eIF-6"/>
    <property type="match status" value="1"/>
</dbReference>
<dbReference type="GO" id="GO:0042273">
    <property type="term" value="P:ribosomal large subunit biogenesis"/>
    <property type="evidence" value="ECO:0007669"/>
    <property type="project" value="UniProtKB-UniRule"/>
</dbReference>
<organism evidence="4 5">
    <name type="scientific">Cryptomonas paramaecium</name>
    <dbReference type="NCBI Taxonomy" id="2898"/>
    <lineage>
        <taxon>Eukaryota</taxon>
        <taxon>Cryptophyceae</taxon>
        <taxon>Cryptomonadales</taxon>
        <taxon>Cryptomonadaceae</taxon>
        <taxon>Cryptomonas</taxon>
    </lineage>
</organism>
<keyword evidence="2 3" id="KW-0648">Protein biosynthesis</keyword>
<keyword evidence="1 3" id="KW-0396">Initiation factor</keyword>
<dbReference type="GO" id="GO:0042256">
    <property type="term" value="P:cytosolic ribosome assembly"/>
    <property type="evidence" value="ECO:0007669"/>
    <property type="project" value="UniProtKB-UniRule"/>
</dbReference>
<comment type="subcellular location">
    <subcellularLocation>
        <location evidence="3">Cytoplasm</location>
    </subcellularLocation>
    <subcellularLocation>
        <location evidence="3">Nucleus</location>
        <location evidence="3">Nucleolus</location>
    </subcellularLocation>
    <text evidence="3">Shuttles between cytoplasm and nucleus/nucleolus.</text>
</comment>
<dbReference type="Proteomes" id="UP000243423">
    <property type="component" value="Nucleomorph 3"/>
</dbReference>
<dbReference type="PIRSF" id="PIRSF006413">
    <property type="entry name" value="IF-6"/>
    <property type="match status" value="1"/>
</dbReference>
<dbReference type="AlphaFoldDB" id="F2HI56"/>
<dbReference type="PANTHER" id="PTHR10784">
    <property type="entry name" value="TRANSLATION INITIATION FACTOR 6"/>
    <property type="match status" value="1"/>
</dbReference>
<evidence type="ECO:0000313" key="5">
    <source>
        <dbReference type="Proteomes" id="UP000243423"/>
    </source>
</evidence>
<dbReference type="Gene3D" id="3.75.10.10">
    <property type="entry name" value="L-arginine/glycine Amidinotransferase, Chain A"/>
    <property type="match status" value="1"/>
</dbReference>
<dbReference type="GeneID" id="10447379"/>
<keyword evidence="3" id="KW-0963">Cytoplasm</keyword>
<proteinExistence type="inferred from homology"/>
<dbReference type="GO" id="GO:0005737">
    <property type="term" value="C:cytoplasm"/>
    <property type="evidence" value="ECO:0007669"/>
    <property type="project" value="UniProtKB-SubCell"/>
</dbReference>
<sequence>MIVKVSYQKSDSIGVFAKLTNSFCIVSYDSPLSFYRTIKSELYPKFPIISTFVSNSKCVGRFLVGNKRGLLVPESIDPQEFKNLKNFLPDDILVKKCDDKFSTLGNSVSTNDYIALVNPEISSQTTELISDVLGVEVFKLSLGKKNLTGSYCIFNNNGGLIHPDINQEEQDEISSLLEVPLLTGTVNHGNKLVGIGVLANDFITFCGTRTTQSELFIIETALKKK</sequence>
<dbReference type="EMBL" id="CP002174">
    <property type="protein sequence ID" value="AEA39119.1"/>
    <property type="molecule type" value="Genomic_DNA"/>
</dbReference>
<keyword evidence="3" id="KW-0539">Nucleus</keyword>
<gene>
    <name evidence="4" type="primary">eif6</name>
    <name evidence="3" type="synonym">EIF6</name>
    <name evidence="4" type="ORF">CPARA_3gp461</name>
</gene>
<dbReference type="GO" id="GO:0003743">
    <property type="term" value="F:translation initiation factor activity"/>
    <property type="evidence" value="ECO:0007669"/>
    <property type="project" value="UniProtKB-UniRule"/>
</dbReference>
<dbReference type="SMART" id="SM00654">
    <property type="entry name" value="eIF6"/>
    <property type="match status" value="1"/>
</dbReference>
<evidence type="ECO:0000256" key="3">
    <source>
        <dbReference type="HAMAP-Rule" id="MF_03132"/>
    </source>
</evidence>
<evidence type="ECO:0000256" key="2">
    <source>
        <dbReference type="ARBA" id="ARBA00022917"/>
    </source>
</evidence>
<dbReference type="RefSeq" id="XP_003240017.1">
    <property type="nucleotide sequence ID" value="XM_003239969.1"/>
</dbReference>
<keyword evidence="4" id="KW-0542">Nucleomorph</keyword>
<protein>
    <recommendedName>
        <fullName evidence="3">Eukaryotic translation initiation factor 6</fullName>
        <shortName evidence="3">eIF-6</shortName>
    </recommendedName>
</protein>
<comment type="function">
    <text evidence="3">Binds to the 60S ribosomal subunit and prevents its association with the 40S ribosomal subunit to form the 80S initiation complex in the cytoplasm. May also be involved in ribosome biogenesis.</text>
</comment>
<dbReference type="Pfam" id="PF01912">
    <property type="entry name" value="eIF-6"/>
    <property type="match status" value="1"/>
</dbReference>
<dbReference type="GO" id="GO:0005730">
    <property type="term" value="C:nucleolus"/>
    <property type="evidence" value="ECO:0007669"/>
    <property type="project" value="UniProtKB-SubCell"/>
</dbReference>
<accession>F2HI56</accession>
<keyword evidence="3" id="KW-0690">Ribosome biogenesis</keyword>
<reference evidence="4 5" key="1">
    <citation type="journal article" date="2011" name="Genome Biol. Evol.">
        <title>Complete nucleomorph genome sequence of the nonphotosynthetic alga Cryptomonas paramecium reveals a core nucleomorph gene set.</title>
        <authorList>
            <person name="Tanifuji G."/>
            <person name="Onodera N.T."/>
            <person name="Wheeler T.J."/>
            <person name="Dlutek M."/>
            <person name="Donaher N."/>
            <person name="Archibald J.M."/>
        </authorList>
    </citation>
    <scope>NUCLEOTIDE SEQUENCE [LARGE SCALE GENOMIC DNA]</scope>
    <source>
        <strain evidence="4 5">CCAP977/2A</strain>
    </source>
</reference>
<evidence type="ECO:0000313" key="4">
    <source>
        <dbReference type="EMBL" id="AEA39119.1"/>
    </source>
</evidence>
<comment type="similarity">
    <text evidence="3">Belongs to the eIF-6 family.</text>
</comment>
<dbReference type="InterPro" id="IPR002769">
    <property type="entry name" value="eIF6"/>
</dbReference>
<dbReference type="HAMAP" id="MF_00032">
    <property type="entry name" value="eIF_6"/>
    <property type="match status" value="1"/>
</dbReference>
<dbReference type="SUPFAM" id="SSF55909">
    <property type="entry name" value="Pentein"/>
    <property type="match status" value="1"/>
</dbReference>
<name>F2HI56_9CRYP</name>
<evidence type="ECO:0000256" key="1">
    <source>
        <dbReference type="ARBA" id="ARBA00022540"/>
    </source>
</evidence>